<dbReference type="GO" id="GO:0005886">
    <property type="term" value="C:plasma membrane"/>
    <property type="evidence" value="ECO:0007669"/>
    <property type="project" value="UniProtKB-SubCell"/>
</dbReference>
<comment type="similarity">
    <text evidence="3">Belongs to the CD36 family.</text>
</comment>
<dbReference type="OMA" id="YKEWRRP"/>
<dbReference type="GO" id="GO:0005737">
    <property type="term" value="C:cytoplasm"/>
    <property type="evidence" value="ECO:0007669"/>
    <property type="project" value="TreeGrafter"/>
</dbReference>
<dbReference type="eggNOG" id="KOG3776">
    <property type="taxonomic scope" value="Eukaryota"/>
</dbReference>
<dbReference type="STRING" id="43151.W5JPP0"/>
<dbReference type="PANTHER" id="PTHR11923:SF114">
    <property type="entry name" value="FI02050P-RELATED"/>
    <property type="match status" value="1"/>
</dbReference>
<dbReference type="EnsemblMetazoa" id="ADAC003397-RA">
    <property type="protein sequence ID" value="ADAC003397-PA"/>
    <property type="gene ID" value="ADAC003397"/>
</dbReference>
<keyword evidence="5 10" id="KW-0812">Transmembrane</keyword>
<comment type="subcellular location">
    <subcellularLocation>
        <location evidence="2">Cell membrane</location>
    </subcellularLocation>
</comment>
<dbReference type="EMBL" id="ADMH02000852">
    <property type="protein sequence ID" value="ETN64850.1"/>
    <property type="molecule type" value="Genomic_DNA"/>
</dbReference>
<keyword evidence="4" id="KW-1003">Cell membrane</keyword>
<evidence type="ECO:0000256" key="6">
    <source>
        <dbReference type="ARBA" id="ARBA00022989"/>
    </source>
</evidence>
<dbReference type="GO" id="GO:0005044">
    <property type="term" value="F:scavenger receptor activity"/>
    <property type="evidence" value="ECO:0007669"/>
    <property type="project" value="TreeGrafter"/>
</dbReference>
<name>W5JPP0_ANODA</name>
<dbReference type="Pfam" id="PF01130">
    <property type="entry name" value="CD36"/>
    <property type="match status" value="1"/>
</dbReference>
<dbReference type="VEuPathDB" id="VectorBase:ADAR2_011237"/>
<evidence type="ECO:0000313" key="11">
    <source>
        <dbReference type="EMBL" id="ETN64850.1"/>
    </source>
</evidence>
<evidence type="ECO:0000256" key="2">
    <source>
        <dbReference type="ARBA" id="ARBA00004236"/>
    </source>
</evidence>
<keyword evidence="7 10" id="KW-0472">Membrane</keyword>
<evidence type="ECO:0000256" key="10">
    <source>
        <dbReference type="SAM" id="Phobius"/>
    </source>
</evidence>
<gene>
    <name evidence="11" type="ORF">AND_003397</name>
</gene>
<evidence type="ECO:0000256" key="5">
    <source>
        <dbReference type="ARBA" id="ARBA00022692"/>
    </source>
</evidence>
<evidence type="ECO:0000313" key="12">
    <source>
        <dbReference type="EnsemblMetazoa" id="ADAC003397-PA"/>
    </source>
</evidence>
<keyword evidence="13" id="KW-1185">Reference proteome</keyword>
<protein>
    <recommendedName>
        <fullName evidence="14">Plasma membrane glycoprotein cd36</fullName>
    </recommendedName>
</protein>
<sequence length="502" mass="55316">MLRRCCRWYMVVGFGLAVATTGLIFLLGWRDMFNTLVMEEKSLAPGTPYYKEWRRPAVRPVWRIQLYNWTNAAAQLLGDPAHTEPHFQPVGPFVYEEHTEPVDVKVYAANGTIAYRRRTIFRLTDDTDASQQRNVTTINLALLAVASVARTLSSATQRELSFLLHSLDQTLTMTRPAGELLFTGYREPLVAAVRQHICDERPGAAVLCQEATDRMALFHTFNLTRRPAHQQYQLSTGLHDHGSYGLVKGPGRWQQSGGCGPDADPFSGYTGDLFPSRTLDRTQPLVIVLPDLCMRVRLLYDGEITVDGIVGARYVAETVPNADVCPMEPNRTVRPVTAVGGMLNTYPCAGLPLYSVAAASSGIFLVVETVTGIVLESTIALRYEAVLEPSSLLALLQDVPSMRVPVVEFRRHYRLHPVQAGRLRHLLRLLDTGHRAALAGTGLGLFIAATALAYALVAHRRAQRRGRHGDGPGALHKHPSAAANSEYRVVGTHLGSADTTSY</sequence>
<evidence type="ECO:0000256" key="9">
    <source>
        <dbReference type="SAM" id="MobiDB-lite"/>
    </source>
</evidence>
<keyword evidence="8" id="KW-0325">Glycoprotein</keyword>
<evidence type="ECO:0000256" key="7">
    <source>
        <dbReference type="ARBA" id="ARBA00023136"/>
    </source>
</evidence>
<dbReference type="InterPro" id="IPR002159">
    <property type="entry name" value="CD36_fam"/>
</dbReference>
<dbReference type="PANTHER" id="PTHR11923">
    <property type="entry name" value="SCAVENGER RECEPTOR CLASS B TYPE-1 SR-B1"/>
    <property type="match status" value="1"/>
</dbReference>
<feature type="transmembrane region" description="Helical" evidence="10">
    <location>
        <begin position="7"/>
        <end position="29"/>
    </location>
</feature>
<dbReference type="AlphaFoldDB" id="W5JPP0"/>
<dbReference type="Proteomes" id="UP000000673">
    <property type="component" value="Unassembled WGS sequence"/>
</dbReference>
<evidence type="ECO:0000256" key="8">
    <source>
        <dbReference type="ARBA" id="ARBA00023180"/>
    </source>
</evidence>
<evidence type="ECO:0000256" key="4">
    <source>
        <dbReference type="ARBA" id="ARBA00022475"/>
    </source>
</evidence>
<evidence type="ECO:0000313" key="13">
    <source>
        <dbReference type="Proteomes" id="UP000000673"/>
    </source>
</evidence>
<evidence type="ECO:0000256" key="3">
    <source>
        <dbReference type="ARBA" id="ARBA00010532"/>
    </source>
</evidence>
<proteinExistence type="inferred from homology"/>
<organism evidence="11">
    <name type="scientific">Anopheles darlingi</name>
    <name type="common">Mosquito</name>
    <dbReference type="NCBI Taxonomy" id="43151"/>
    <lineage>
        <taxon>Eukaryota</taxon>
        <taxon>Metazoa</taxon>
        <taxon>Ecdysozoa</taxon>
        <taxon>Arthropoda</taxon>
        <taxon>Hexapoda</taxon>
        <taxon>Insecta</taxon>
        <taxon>Pterygota</taxon>
        <taxon>Neoptera</taxon>
        <taxon>Endopterygota</taxon>
        <taxon>Diptera</taxon>
        <taxon>Nematocera</taxon>
        <taxon>Culicoidea</taxon>
        <taxon>Culicidae</taxon>
        <taxon>Anophelinae</taxon>
        <taxon>Anopheles</taxon>
    </lineage>
</organism>
<accession>W5JPP0</accession>
<reference evidence="12" key="4">
    <citation type="submission" date="2015-06" db="UniProtKB">
        <authorList>
            <consortium name="EnsemblMetazoa"/>
        </authorList>
    </citation>
    <scope>IDENTIFICATION</scope>
</reference>
<evidence type="ECO:0000256" key="1">
    <source>
        <dbReference type="ARBA" id="ARBA00003156"/>
    </source>
</evidence>
<comment type="function">
    <text evidence="1">Plays an olfactory role that is not restricted to pheromone sensitivity.</text>
</comment>
<dbReference type="VEuPathDB" id="VectorBase:ADAC003397"/>
<reference evidence="11" key="2">
    <citation type="submission" date="2010-05" db="EMBL/GenBank/DDBJ databases">
        <authorList>
            <person name="Almeida L.G."/>
            <person name="Nicolas M.F."/>
            <person name="Souza R.C."/>
            <person name="Vasconcelos A.T.R."/>
        </authorList>
    </citation>
    <scope>NUCLEOTIDE SEQUENCE</scope>
</reference>
<feature type="region of interest" description="Disordered" evidence="9">
    <location>
        <begin position="465"/>
        <end position="488"/>
    </location>
</feature>
<dbReference type="HOGENOM" id="CLU_019853_5_2_1"/>
<reference evidence="11 13" key="1">
    <citation type="journal article" date="2010" name="BMC Genomics">
        <title>Combination of measures distinguishes pre-miRNAs from other stem-loops in the genome of the newly sequenced Anopheles darlingi.</title>
        <authorList>
            <person name="Mendes N.D."/>
            <person name="Freitas A.T."/>
            <person name="Vasconcelos A.T."/>
            <person name="Sagot M.F."/>
        </authorList>
    </citation>
    <scope>NUCLEOTIDE SEQUENCE</scope>
</reference>
<evidence type="ECO:0008006" key="14">
    <source>
        <dbReference type="Google" id="ProtNLM"/>
    </source>
</evidence>
<feature type="transmembrane region" description="Helical" evidence="10">
    <location>
        <begin position="436"/>
        <end position="457"/>
    </location>
</feature>
<keyword evidence="6 10" id="KW-1133">Transmembrane helix</keyword>
<reference evidence="11" key="3">
    <citation type="journal article" date="2013" name="Nucleic Acids Res.">
        <title>The genome of Anopheles darlingi, the main neotropical malaria vector.</title>
        <authorList>
            <person name="Marinotti O."/>
            <person name="Cerqueira G.C."/>
            <person name="de Almeida L.G."/>
            <person name="Ferro M.I."/>
            <person name="Loreto E.L."/>
            <person name="Zaha A."/>
            <person name="Teixeira S.M."/>
            <person name="Wespiser A.R."/>
            <person name="Almeida E Silva A."/>
            <person name="Schlindwein A.D."/>
            <person name="Pacheco A.C."/>
            <person name="Silva A.L."/>
            <person name="Graveley B.R."/>
            <person name="Walenz B.P."/>
            <person name="Lima Bde A."/>
            <person name="Ribeiro C.A."/>
            <person name="Nunes-Silva C.G."/>
            <person name="de Carvalho C.R."/>
            <person name="Soares C.M."/>
            <person name="de Menezes C.B."/>
            <person name="Matiolli C."/>
            <person name="Caffrey D."/>
            <person name="Araujo D.A."/>
            <person name="de Oliveira D.M."/>
            <person name="Golenbock D."/>
            <person name="Grisard E.C."/>
            <person name="Fantinatti-Garboggini F."/>
            <person name="de Carvalho F.M."/>
            <person name="Barcellos F.G."/>
            <person name="Prosdocimi F."/>
            <person name="May G."/>
            <person name="Azevedo Junior G.M."/>
            <person name="Guimaraes G.M."/>
            <person name="Goldman G.H."/>
            <person name="Padilha I.Q."/>
            <person name="Batista Jda S."/>
            <person name="Ferro J.A."/>
            <person name="Ribeiro J.M."/>
            <person name="Fietto J.L."/>
            <person name="Dabbas K.M."/>
            <person name="Cerdeira L."/>
            <person name="Agnez-Lima L.F."/>
            <person name="Brocchi M."/>
            <person name="de Carvalho M.O."/>
            <person name="Teixeira Mde M."/>
            <person name="Diniz Maia Mde M."/>
            <person name="Goldman M.H."/>
            <person name="Cruz Schneider M.P."/>
            <person name="Felipe M.S."/>
            <person name="Hungria M."/>
            <person name="Nicolas M.F."/>
            <person name="Pereira M."/>
            <person name="Montes M.A."/>
            <person name="Cantao M.E."/>
            <person name="Vincentz M."/>
            <person name="Rafael M.S."/>
            <person name="Silverman N."/>
            <person name="Stoco P.H."/>
            <person name="Souza R.C."/>
            <person name="Vicentini R."/>
            <person name="Gazzinelli R.T."/>
            <person name="Neves Rde O."/>
            <person name="Silva R."/>
            <person name="Astolfi-Filho S."/>
            <person name="Maciel T.E."/>
            <person name="Urmenyi T.P."/>
            <person name="Tadei W.P."/>
            <person name="Camargo E.P."/>
            <person name="de Vasconcelos A.T."/>
        </authorList>
    </citation>
    <scope>NUCLEOTIDE SEQUENCE</scope>
</reference>